<keyword evidence="2" id="KW-1185">Reference proteome</keyword>
<dbReference type="SUPFAM" id="SSF55961">
    <property type="entry name" value="Bet v1-like"/>
    <property type="match status" value="1"/>
</dbReference>
<evidence type="ECO:0000313" key="1">
    <source>
        <dbReference type="EMBL" id="MFC7460350.1"/>
    </source>
</evidence>
<dbReference type="Proteomes" id="UP001596457">
    <property type="component" value="Unassembled WGS sequence"/>
</dbReference>
<dbReference type="PANTHER" id="PTHR38588">
    <property type="entry name" value="BLL0334 PROTEIN"/>
    <property type="match status" value="1"/>
</dbReference>
<dbReference type="PANTHER" id="PTHR38588:SF1">
    <property type="entry name" value="BLL0334 PROTEIN"/>
    <property type="match status" value="1"/>
</dbReference>
<proteinExistence type="predicted"/>
<dbReference type="RefSeq" id="WP_382199628.1">
    <property type="nucleotide sequence ID" value="NZ_JBHTBZ010000016.1"/>
</dbReference>
<comment type="caution">
    <text evidence="1">The sequence shown here is derived from an EMBL/GenBank/DDBJ whole genome shotgun (WGS) entry which is preliminary data.</text>
</comment>
<dbReference type="CDD" id="cd07823">
    <property type="entry name" value="SRPBCC_5"/>
    <property type="match status" value="1"/>
</dbReference>
<sequence length="250" mass="26643">MEIEKTLSLDAPPARVWALLLDPNAMGACVPGMESIEVISDSEYVAVMKVKISFISARFKLKTRIVERDEPRYLRAEGTGEDTSVASSLKQVSEMWLAERDGGGTELRMKVKVDVLGRMGTFGLGVMKTKADRLWDEFGVNAAARLATGEGSVVSARTAFDKAPVVAPAVATASAPVPATAPAAVSVVAQVAPLAVPAGARQVPAPGFWARLFGARQDIRVEVQRGDTRIVVSWPVQAAPECAAWLRSLV</sequence>
<name>A0ABW2SAL4_9BURK</name>
<dbReference type="InterPro" id="IPR023393">
    <property type="entry name" value="START-like_dom_sf"/>
</dbReference>
<organism evidence="1 2">
    <name type="scientific">Hydrogenophaga defluvii</name>
    <dbReference type="NCBI Taxonomy" id="249410"/>
    <lineage>
        <taxon>Bacteria</taxon>
        <taxon>Pseudomonadati</taxon>
        <taxon>Pseudomonadota</taxon>
        <taxon>Betaproteobacteria</taxon>
        <taxon>Burkholderiales</taxon>
        <taxon>Comamonadaceae</taxon>
        <taxon>Hydrogenophaga</taxon>
    </lineage>
</organism>
<dbReference type="EMBL" id="JBHTBZ010000016">
    <property type="protein sequence ID" value="MFC7460350.1"/>
    <property type="molecule type" value="Genomic_DNA"/>
</dbReference>
<accession>A0ABW2SAL4</accession>
<dbReference type="Pfam" id="PF06240">
    <property type="entry name" value="COXG"/>
    <property type="match status" value="1"/>
</dbReference>
<gene>
    <name evidence="1" type="ORF">ACFQU0_07895</name>
</gene>
<dbReference type="Gene3D" id="3.30.530.20">
    <property type="match status" value="1"/>
</dbReference>
<evidence type="ECO:0000313" key="2">
    <source>
        <dbReference type="Proteomes" id="UP001596457"/>
    </source>
</evidence>
<protein>
    <submittedName>
        <fullName evidence="1">CoxG family protein</fullName>
    </submittedName>
</protein>
<reference evidence="2" key="1">
    <citation type="journal article" date="2019" name="Int. J. Syst. Evol. Microbiol.">
        <title>The Global Catalogue of Microorganisms (GCM) 10K type strain sequencing project: providing services to taxonomists for standard genome sequencing and annotation.</title>
        <authorList>
            <consortium name="The Broad Institute Genomics Platform"/>
            <consortium name="The Broad Institute Genome Sequencing Center for Infectious Disease"/>
            <person name="Wu L."/>
            <person name="Ma J."/>
        </authorList>
    </citation>
    <scope>NUCLEOTIDE SEQUENCE [LARGE SCALE GENOMIC DNA]</scope>
    <source>
        <strain evidence="2">CCUG 53903</strain>
    </source>
</reference>
<dbReference type="InterPro" id="IPR010419">
    <property type="entry name" value="CO_DH_gsu"/>
</dbReference>